<gene>
    <name evidence="5" type="ORF">PHAECO_LOCUS9933</name>
</gene>
<proteinExistence type="predicted"/>
<dbReference type="Pfam" id="PF01826">
    <property type="entry name" value="TIL"/>
    <property type="match status" value="1"/>
</dbReference>
<dbReference type="GO" id="GO:0030414">
    <property type="term" value="F:peptidase inhibitor activity"/>
    <property type="evidence" value="ECO:0007669"/>
    <property type="project" value="UniProtKB-KW"/>
</dbReference>
<dbReference type="EMBL" id="OU896712">
    <property type="protein sequence ID" value="CAH1173858.1"/>
    <property type="molecule type" value="Genomic_DNA"/>
</dbReference>
<protein>
    <recommendedName>
        <fullName evidence="4">TIL domain-containing protein</fullName>
    </recommendedName>
</protein>
<dbReference type="CDD" id="cd19941">
    <property type="entry name" value="TIL"/>
    <property type="match status" value="1"/>
</dbReference>
<accession>A0A9P0DX51</accession>
<dbReference type="OrthoDB" id="6781148at2759"/>
<keyword evidence="2" id="KW-1015">Disulfide bond</keyword>
<organism evidence="5 6">
    <name type="scientific">Phaedon cochleariae</name>
    <name type="common">Mustard beetle</name>
    <dbReference type="NCBI Taxonomy" id="80249"/>
    <lineage>
        <taxon>Eukaryota</taxon>
        <taxon>Metazoa</taxon>
        <taxon>Ecdysozoa</taxon>
        <taxon>Arthropoda</taxon>
        <taxon>Hexapoda</taxon>
        <taxon>Insecta</taxon>
        <taxon>Pterygota</taxon>
        <taxon>Neoptera</taxon>
        <taxon>Endopterygota</taxon>
        <taxon>Coleoptera</taxon>
        <taxon>Polyphaga</taxon>
        <taxon>Cucujiformia</taxon>
        <taxon>Chrysomeloidea</taxon>
        <taxon>Chrysomelidae</taxon>
        <taxon>Chrysomelinae</taxon>
        <taxon>Chrysomelini</taxon>
        <taxon>Phaedon</taxon>
    </lineage>
</organism>
<keyword evidence="3" id="KW-0732">Signal</keyword>
<evidence type="ECO:0000313" key="6">
    <source>
        <dbReference type="Proteomes" id="UP001153737"/>
    </source>
</evidence>
<feature type="domain" description="TIL" evidence="4">
    <location>
        <begin position="33"/>
        <end position="90"/>
    </location>
</feature>
<feature type="chain" id="PRO_5040338694" description="TIL domain-containing protein" evidence="3">
    <location>
        <begin position="23"/>
        <end position="95"/>
    </location>
</feature>
<dbReference type="SUPFAM" id="SSF57567">
    <property type="entry name" value="Serine protease inhibitors"/>
    <property type="match status" value="1"/>
</dbReference>
<name>A0A9P0DX51_PHACE</name>
<evidence type="ECO:0000313" key="5">
    <source>
        <dbReference type="EMBL" id="CAH1173858.1"/>
    </source>
</evidence>
<dbReference type="PANTHER" id="PTHR23259:SF70">
    <property type="entry name" value="ACCESSORY GLAND PROTEIN ACP62F-RELATED"/>
    <property type="match status" value="1"/>
</dbReference>
<dbReference type="PANTHER" id="PTHR23259">
    <property type="entry name" value="RIDDLE"/>
    <property type="match status" value="1"/>
</dbReference>
<evidence type="ECO:0000259" key="4">
    <source>
        <dbReference type="Pfam" id="PF01826"/>
    </source>
</evidence>
<reference evidence="5" key="1">
    <citation type="submission" date="2022-01" db="EMBL/GenBank/DDBJ databases">
        <authorList>
            <person name="King R."/>
        </authorList>
    </citation>
    <scope>NUCLEOTIDE SEQUENCE</scope>
</reference>
<dbReference type="Gene3D" id="2.10.25.10">
    <property type="entry name" value="Laminin"/>
    <property type="match status" value="1"/>
</dbReference>
<evidence type="ECO:0000256" key="3">
    <source>
        <dbReference type="SAM" id="SignalP"/>
    </source>
</evidence>
<dbReference type="Proteomes" id="UP001153737">
    <property type="component" value="Chromosome 6"/>
</dbReference>
<keyword evidence="1" id="KW-0646">Protease inhibitor</keyword>
<feature type="signal peptide" evidence="3">
    <location>
        <begin position="1"/>
        <end position="22"/>
    </location>
</feature>
<evidence type="ECO:0000256" key="1">
    <source>
        <dbReference type="ARBA" id="ARBA00022690"/>
    </source>
</evidence>
<keyword evidence="6" id="KW-1185">Reference proteome</keyword>
<dbReference type="AlphaFoldDB" id="A0A9P0DX51"/>
<evidence type="ECO:0000256" key="2">
    <source>
        <dbReference type="ARBA" id="ARBA00023157"/>
    </source>
</evidence>
<reference evidence="5" key="2">
    <citation type="submission" date="2022-10" db="EMBL/GenBank/DDBJ databases">
        <authorList>
            <consortium name="ENA_rothamsted_submissions"/>
            <consortium name="culmorum"/>
            <person name="King R."/>
        </authorList>
    </citation>
    <scope>NUCLEOTIDE SEQUENCE</scope>
</reference>
<dbReference type="InterPro" id="IPR051368">
    <property type="entry name" value="SerProtInhib-TIL_Domain"/>
</dbReference>
<dbReference type="InterPro" id="IPR036084">
    <property type="entry name" value="Ser_inhib-like_sf"/>
</dbReference>
<sequence>MFITKFVFVYICVFAYCSLTCAQLQSGDCDIYTEYFEPCTSNCATIPTCQNRYPQPYSGSCIAVCVPRCLCKHGYLRDQGSGRCVPIDQCPRICS</sequence>
<dbReference type="InterPro" id="IPR002919">
    <property type="entry name" value="TIL_dom"/>
</dbReference>